<accession>A0A6L2PIG9</accession>
<dbReference type="InParanoid" id="A0A6L2PIG9"/>
<keyword evidence="2" id="KW-1185">Reference proteome</keyword>
<name>A0A6L2PIG9_COPFO</name>
<sequence length="75" mass="8666">MALNDWFNKNLLSLNTVKTHCINFSTNSIGNVERDIRYLNKLITISNQTKFLGLTIKSALTWDKHVDEITRKLNS</sequence>
<dbReference type="OrthoDB" id="5419617at2759"/>
<protein>
    <submittedName>
        <fullName evidence="1">Uncharacterized protein</fullName>
    </submittedName>
</protein>
<evidence type="ECO:0000313" key="1">
    <source>
        <dbReference type="EMBL" id="GFG30238.1"/>
    </source>
</evidence>
<evidence type="ECO:0000313" key="2">
    <source>
        <dbReference type="Proteomes" id="UP000502823"/>
    </source>
</evidence>
<dbReference type="Proteomes" id="UP000502823">
    <property type="component" value="Unassembled WGS sequence"/>
</dbReference>
<dbReference type="EMBL" id="BLKM01010448">
    <property type="protein sequence ID" value="GFG30238.1"/>
    <property type="molecule type" value="Genomic_DNA"/>
</dbReference>
<organism evidence="1 2">
    <name type="scientific">Coptotermes formosanus</name>
    <name type="common">Formosan subterranean termite</name>
    <dbReference type="NCBI Taxonomy" id="36987"/>
    <lineage>
        <taxon>Eukaryota</taxon>
        <taxon>Metazoa</taxon>
        <taxon>Ecdysozoa</taxon>
        <taxon>Arthropoda</taxon>
        <taxon>Hexapoda</taxon>
        <taxon>Insecta</taxon>
        <taxon>Pterygota</taxon>
        <taxon>Neoptera</taxon>
        <taxon>Polyneoptera</taxon>
        <taxon>Dictyoptera</taxon>
        <taxon>Blattodea</taxon>
        <taxon>Blattoidea</taxon>
        <taxon>Termitoidae</taxon>
        <taxon>Rhinotermitidae</taxon>
        <taxon>Coptotermes</taxon>
    </lineage>
</organism>
<proteinExistence type="predicted"/>
<feature type="non-terminal residue" evidence="1">
    <location>
        <position position="75"/>
    </location>
</feature>
<comment type="caution">
    <text evidence="1">The sequence shown here is derived from an EMBL/GenBank/DDBJ whole genome shotgun (WGS) entry which is preliminary data.</text>
</comment>
<reference evidence="2" key="1">
    <citation type="submission" date="2020-01" db="EMBL/GenBank/DDBJ databases">
        <title>Draft genome sequence of the Termite Coptotermes fromosanus.</title>
        <authorList>
            <person name="Itakura S."/>
            <person name="Yosikawa Y."/>
            <person name="Umezawa K."/>
        </authorList>
    </citation>
    <scope>NUCLEOTIDE SEQUENCE [LARGE SCALE GENOMIC DNA]</scope>
</reference>
<dbReference type="AlphaFoldDB" id="A0A6L2PIG9"/>
<gene>
    <name evidence="1" type="ORF">Cfor_11158</name>
</gene>